<proteinExistence type="predicted"/>
<name>A0A7X9NQT5_9BIFI</name>
<reference evidence="2 3" key="1">
    <citation type="submission" date="2020-04" db="EMBL/GenBank/DDBJ databases">
        <authorList>
            <person name="Hitch T.C.A."/>
            <person name="Wylensek D."/>
            <person name="Clavel T."/>
        </authorList>
    </citation>
    <scope>NUCLEOTIDE SEQUENCE [LARGE SCALE GENOMIC DNA]</scope>
    <source>
        <strain evidence="2 3">BSM-130-P53-3C</strain>
    </source>
</reference>
<keyword evidence="1" id="KW-0472">Membrane</keyword>
<evidence type="ECO:0000313" key="3">
    <source>
        <dbReference type="Proteomes" id="UP000588369"/>
    </source>
</evidence>
<evidence type="ECO:0000256" key="1">
    <source>
        <dbReference type="SAM" id="Phobius"/>
    </source>
</evidence>
<evidence type="ECO:0008006" key="4">
    <source>
        <dbReference type="Google" id="ProtNLM"/>
    </source>
</evidence>
<dbReference type="AlphaFoldDB" id="A0A7X9NQT5"/>
<protein>
    <recommendedName>
        <fullName evidence="4">Transmembrane protein</fullName>
    </recommendedName>
</protein>
<comment type="caution">
    <text evidence="2">The sequence shown here is derived from an EMBL/GenBank/DDBJ whole genome shotgun (WGS) entry which is preliminary data.</text>
</comment>
<accession>A0A7X9NQT5</accession>
<feature type="transmembrane region" description="Helical" evidence="1">
    <location>
        <begin position="21"/>
        <end position="39"/>
    </location>
</feature>
<gene>
    <name evidence="2" type="ORF">HF844_03550</name>
</gene>
<feature type="transmembrane region" description="Helical" evidence="1">
    <location>
        <begin position="79"/>
        <end position="107"/>
    </location>
</feature>
<keyword evidence="1" id="KW-1133">Transmembrane helix</keyword>
<evidence type="ECO:0000313" key="2">
    <source>
        <dbReference type="EMBL" id="NME61880.1"/>
    </source>
</evidence>
<dbReference type="EMBL" id="JABAGI010000003">
    <property type="protein sequence ID" value="NME61880.1"/>
    <property type="molecule type" value="Genomic_DNA"/>
</dbReference>
<dbReference type="RefSeq" id="WP_168983980.1">
    <property type="nucleotide sequence ID" value="NZ_JABAGI010000003.1"/>
</dbReference>
<keyword evidence="1" id="KW-0812">Transmembrane</keyword>
<organism evidence="2 3">
    <name type="scientific">Bifidobacterium thermophilum</name>
    <dbReference type="NCBI Taxonomy" id="33905"/>
    <lineage>
        <taxon>Bacteria</taxon>
        <taxon>Bacillati</taxon>
        <taxon>Actinomycetota</taxon>
        <taxon>Actinomycetes</taxon>
        <taxon>Bifidobacteriales</taxon>
        <taxon>Bifidobacteriaceae</taxon>
        <taxon>Bifidobacterium</taxon>
    </lineage>
</organism>
<sequence>MDWFQRLHTELSAIGNMCAQVPGWVWVFGVFAVLMFVFHEVNWYYLAVLYRYSGGWPQCKREEQEYQEGRRWAPFWHRLVLLSAAGMAAAAAWAEPLLVILSVILAYRAWRTNVKSVTRLAEVLPYRLPPRPMMTDAEWEEALHGWDA</sequence>
<dbReference type="Proteomes" id="UP000588369">
    <property type="component" value="Unassembled WGS sequence"/>
</dbReference>